<feature type="compositionally biased region" description="Basic and acidic residues" evidence="1">
    <location>
        <begin position="53"/>
        <end position="65"/>
    </location>
</feature>
<dbReference type="Proteomes" id="UP001189429">
    <property type="component" value="Unassembled WGS sequence"/>
</dbReference>
<dbReference type="SUPFAM" id="SSF54909">
    <property type="entry name" value="Dimeric alpha+beta barrel"/>
    <property type="match status" value="1"/>
</dbReference>
<dbReference type="Pfam" id="PF03992">
    <property type="entry name" value="ABM"/>
    <property type="match status" value="1"/>
</dbReference>
<evidence type="ECO:0000313" key="4">
    <source>
        <dbReference type="Proteomes" id="UP001189429"/>
    </source>
</evidence>
<reference evidence="3" key="1">
    <citation type="submission" date="2023-10" db="EMBL/GenBank/DDBJ databases">
        <authorList>
            <person name="Chen Y."/>
            <person name="Shah S."/>
            <person name="Dougan E. K."/>
            <person name="Thang M."/>
            <person name="Chan C."/>
        </authorList>
    </citation>
    <scope>NUCLEOTIDE SEQUENCE [LARGE SCALE GENOMIC DNA]</scope>
</reference>
<feature type="region of interest" description="Disordered" evidence="1">
    <location>
        <begin position="40"/>
        <end position="87"/>
    </location>
</feature>
<feature type="compositionally biased region" description="Basic residues" evidence="1">
    <location>
        <begin position="66"/>
        <end position="76"/>
    </location>
</feature>
<dbReference type="EMBL" id="CAUYUJ010001311">
    <property type="protein sequence ID" value="CAK0795293.1"/>
    <property type="molecule type" value="Genomic_DNA"/>
</dbReference>
<dbReference type="InterPro" id="IPR007138">
    <property type="entry name" value="ABM_dom"/>
</dbReference>
<dbReference type="InterPro" id="IPR011008">
    <property type="entry name" value="Dimeric_a/b-barrel"/>
</dbReference>
<dbReference type="PANTHER" id="PTHR33336">
    <property type="entry name" value="QUINOL MONOOXYGENASE YGIN-RELATED"/>
    <property type="match status" value="1"/>
</dbReference>
<gene>
    <name evidence="3" type="ORF">PCOR1329_LOCUS5007</name>
</gene>
<protein>
    <recommendedName>
        <fullName evidence="2">ABM domain-containing protein</fullName>
    </recommendedName>
</protein>
<organism evidence="3 4">
    <name type="scientific">Prorocentrum cordatum</name>
    <dbReference type="NCBI Taxonomy" id="2364126"/>
    <lineage>
        <taxon>Eukaryota</taxon>
        <taxon>Sar</taxon>
        <taxon>Alveolata</taxon>
        <taxon>Dinophyceae</taxon>
        <taxon>Prorocentrales</taxon>
        <taxon>Prorocentraceae</taxon>
        <taxon>Prorocentrum</taxon>
    </lineage>
</organism>
<feature type="compositionally biased region" description="Basic and acidic residues" evidence="1">
    <location>
        <begin position="77"/>
        <end position="87"/>
    </location>
</feature>
<keyword evidence="4" id="KW-1185">Reference proteome</keyword>
<name>A0ABN9PQT2_9DINO</name>
<accession>A0ABN9PQT2</accession>
<feature type="domain" description="ABM" evidence="2">
    <location>
        <begin position="106"/>
        <end position="198"/>
    </location>
</feature>
<sequence>MSEKRVDPEDGIAYTWDELSKFYAGKYKKKEVEAYWESCKPAPRAKSKAKSKAKAEAEAEPEAKAKAKTKAKTKAKAKAEPKAKAEAKWTKVKAPRVRKPVKPEPICLVVQLEIEPERVDDFISVMTKDLEGSRTEPGCLRFDLLRDQVDKNKFTLFEVYKDADALAAHREMPHFKLWGEFKQDGNPVKSQLVQKCDGFNYLAGSTGVKDPK</sequence>
<evidence type="ECO:0000313" key="3">
    <source>
        <dbReference type="EMBL" id="CAK0795293.1"/>
    </source>
</evidence>
<evidence type="ECO:0000259" key="2">
    <source>
        <dbReference type="PROSITE" id="PS51725"/>
    </source>
</evidence>
<evidence type="ECO:0000256" key="1">
    <source>
        <dbReference type="SAM" id="MobiDB-lite"/>
    </source>
</evidence>
<dbReference type="PANTHER" id="PTHR33336:SF1">
    <property type="entry name" value="(4S)-4-HYDROXY-5-PHOSPHONOOXYPENTANE-2,3-DIONE ISOMERASE"/>
    <property type="match status" value="1"/>
</dbReference>
<dbReference type="Gene3D" id="3.30.70.100">
    <property type="match status" value="1"/>
</dbReference>
<feature type="compositionally biased region" description="Basic residues" evidence="1">
    <location>
        <begin position="43"/>
        <end position="52"/>
    </location>
</feature>
<dbReference type="PROSITE" id="PS51725">
    <property type="entry name" value="ABM"/>
    <property type="match status" value="1"/>
</dbReference>
<dbReference type="InterPro" id="IPR050744">
    <property type="entry name" value="AI-2_Isomerase_LsrG"/>
</dbReference>
<comment type="caution">
    <text evidence="3">The sequence shown here is derived from an EMBL/GenBank/DDBJ whole genome shotgun (WGS) entry which is preliminary data.</text>
</comment>
<proteinExistence type="predicted"/>